<protein>
    <submittedName>
        <fullName evidence="1">Uncharacterized protein</fullName>
    </submittedName>
</protein>
<evidence type="ECO:0000313" key="2">
    <source>
        <dbReference type="Proteomes" id="UP000034607"/>
    </source>
</evidence>
<gene>
    <name evidence="1" type="ORF">UX78_C0029G0005</name>
</gene>
<reference evidence="1 2" key="1">
    <citation type="journal article" date="2015" name="Nature">
        <title>rRNA introns, odd ribosomes, and small enigmatic genomes across a large radiation of phyla.</title>
        <authorList>
            <person name="Brown C.T."/>
            <person name="Hug L.A."/>
            <person name="Thomas B.C."/>
            <person name="Sharon I."/>
            <person name="Castelle C.J."/>
            <person name="Singh A."/>
            <person name="Wilkins M.J."/>
            <person name="Williams K.H."/>
            <person name="Banfield J.F."/>
        </authorList>
    </citation>
    <scope>NUCLEOTIDE SEQUENCE [LARGE SCALE GENOMIC DNA]</scope>
</reference>
<evidence type="ECO:0000313" key="1">
    <source>
        <dbReference type="EMBL" id="KKU54978.1"/>
    </source>
</evidence>
<dbReference type="AlphaFoldDB" id="A0A0G1TLB5"/>
<name>A0A0G1TLB5_9BACT</name>
<organism evidence="1 2">
    <name type="scientific">Candidatus Amesbacteria bacterium GW2011_GWA2_47_11</name>
    <dbReference type="NCBI Taxonomy" id="1618357"/>
    <lineage>
        <taxon>Bacteria</taxon>
        <taxon>Candidatus Amesiibacteriota</taxon>
    </lineage>
</organism>
<proteinExistence type="predicted"/>
<dbReference type="Proteomes" id="UP000034607">
    <property type="component" value="Unassembled WGS sequence"/>
</dbReference>
<dbReference type="EMBL" id="LCNM01000029">
    <property type="protein sequence ID" value="KKU54978.1"/>
    <property type="molecule type" value="Genomic_DNA"/>
</dbReference>
<accession>A0A0G1TLB5</accession>
<sequence length="120" mass="11979">MGDSSGADSDTAAVGALFRAGERSCPGSECLGVVGSAVVHAVDRGGSGSRDVVSGRRTGYSLAGLAAFKIYDGSGVLVGRMAGCGRSSGKNGVGMGNRVLSGDNYDNSEGKSKIQMTNQL</sequence>
<comment type="caution">
    <text evidence="1">The sequence shown here is derived from an EMBL/GenBank/DDBJ whole genome shotgun (WGS) entry which is preliminary data.</text>
</comment>